<dbReference type="PANTHER" id="PTHR43563:SF14">
    <property type="entry name" value="AMINE OXIDASE"/>
    <property type="match status" value="1"/>
</dbReference>
<evidence type="ECO:0000313" key="4">
    <source>
        <dbReference type="Proteomes" id="UP001158598"/>
    </source>
</evidence>
<dbReference type="AlphaFoldDB" id="A0AA35UQA0"/>
<proteinExistence type="inferred from homology"/>
<dbReference type="Proteomes" id="UP001158598">
    <property type="component" value="Chromosome"/>
</dbReference>
<evidence type="ECO:0000313" key="3">
    <source>
        <dbReference type="EMBL" id="CAI8808577.1"/>
    </source>
</evidence>
<dbReference type="InterPro" id="IPR002937">
    <property type="entry name" value="Amino_oxidase"/>
</dbReference>
<dbReference type="PANTHER" id="PTHR43563">
    <property type="entry name" value="AMINE OXIDASE"/>
    <property type="match status" value="1"/>
</dbReference>
<dbReference type="InterPro" id="IPR036188">
    <property type="entry name" value="FAD/NAD-bd_sf"/>
</dbReference>
<dbReference type="SUPFAM" id="SSF51905">
    <property type="entry name" value="FAD/NAD(P)-binding domain"/>
    <property type="match status" value="1"/>
</dbReference>
<dbReference type="RefSeq" id="WP_017365592.1">
    <property type="nucleotide sequence ID" value="NZ_OX458332.1"/>
</dbReference>
<evidence type="ECO:0000256" key="1">
    <source>
        <dbReference type="ARBA" id="ARBA00005995"/>
    </source>
</evidence>
<feature type="domain" description="Amine oxidase" evidence="2">
    <location>
        <begin position="95"/>
        <end position="352"/>
    </location>
</feature>
<dbReference type="Gene3D" id="3.50.50.60">
    <property type="entry name" value="FAD/NAD(P)-binding domain"/>
    <property type="match status" value="2"/>
</dbReference>
<gene>
    <name evidence="3" type="ORF">MCNOR_1708</name>
</gene>
<dbReference type="EMBL" id="OX458332">
    <property type="protein sequence ID" value="CAI8808577.1"/>
    <property type="molecule type" value="Genomic_DNA"/>
</dbReference>
<dbReference type="Pfam" id="PF13450">
    <property type="entry name" value="NAD_binding_8"/>
    <property type="match status" value="1"/>
</dbReference>
<organism evidence="3 4">
    <name type="scientific">Methylococcus capsulatus</name>
    <dbReference type="NCBI Taxonomy" id="414"/>
    <lineage>
        <taxon>Bacteria</taxon>
        <taxon>Pseudomonadati</taxon>
        <taxon>Pseudomonadota</taxon>
        <taxon>Gammaproteobacteria</taxon>
        <taxon>Methylococcales</taxon>
        <taxon>Methylococcaceae</taxon>
        <taxon>Methylococcus</taxon>
    </lineage>
</organism>
<name>A0AA35UQA0_METCP</name>
<evidence type="ECO:0000259" key="2">
    <source>
        <dbReference type="Pfam" id="PF01593"/>
    </source>
</evidence>
<dbReference type="Pfam" id="PF01593">
    <property type="entry name" value="Amino_oxidase"/>
    <property type="match status" value="1"/>
</dbReference>
<dbReference type="SUPFAM" id="SSF54373">
    <property type="entry name" value="FAD-linked reductases, C-terminal domain"/>
    <property type="match status" value="1"/>
</dbReference>
<reference evidence="3" key="1">
    <citation type="submission" date="2023-03" db="EMBL/GenBank/DDBJ databases">
        <authorList>
            <person name="Pearce D."/>
        </authorList>
    </citation>
    <scope>NUCLEOTIDE SEQUENCE</scope>
    <source>
        <strain evidence="3">Mc</strain>
    </source>
</reference>
<comment type="similarity">
    <text evidence="1">Belongs to the flavin monoamine oxidase family.</text>
</comment>
<protein>
    <submittedName>
        <fullName evidence="3">Amine oxidase family, flavin-containing protein</fullName>
    </submittedName>
</protein>
<dbReference type="GO" id="GO:0016491">
    <property type="term" value="F:oxidoreductase activity"/>
    <property type="evidence" value="ECO:0007669"/>
    <property type="project" value="InterPro"/>
</dbReference>
<dbReference type="InterPro" id="IPR050703">
    <property type="entry name" value="Flavin_MAO"/>
</dbReference>
<accession>A0AA35UQA0</accession>
<sequence length="523" mass="56575">MLEIAIVGGGLCGLALAQGLEARRCDFALFEARGRLGGRILSVHSEKAGMALDLGPAWFWPDIQPRMFELVTDLGLRSFPQHDTGEVLYLTDHDSAPDTLSRPGLHGGAQRVEGGMASLVAALSQRLSPQALRLGHELTAVTDRGDHVELCFVHGGKTIVVAARRAVLALPPRLVDERIRFEPALDGKVLEALRDTYTWMADQAKALVAYDKPFWRTAGQSGNAFVRHEHVVLGEIFDACDANAMRAALGGFVALPPAARVALLPGMPMLVSSQMVQVFGSAAEHGELHFQDWAAEPYTCSRRDHVPLDNQPEYGHPLLRRPQWGGRLHFGGSETASYGGGYLEGALEAAARLQRGLIVEQSPLAAAGGWNEQAVAGFGEWVAAQRGVALERYKRLVHQNLASQRAEQLTQRAVLGVMEQLYSEALARLDGLSFHPPAGSIETGLAALAQDLLAPFVGFNKFLLDEAIAFNGSSCALSNFPSECRPSSDYLETTARDLAAAWREFAYDVNVLLAGRFIVRTAA</sequence>